<dbReference type="GO" id="GO:0004560">
    <property type="term" value="F:alpha-L-fucosidase activity"/>
    <property type="evidence" value="ECO:0007669"/>
    <property type="project" value="InterPro"/>
</dbReference>
<keyword evidence="4" id="KW-0378">Hydrolase</keyword>
<comment type="caution">
    <text evidence="7">The sequence shown here is derived from an EMBL/GenBank/DDBJ whole genome shotgun (WGS) entry which is preliminary data.</text>
</comment>
<dbReference type="InterPro" id="IPR057739">
    <property type="entry name" value="Glyco_hydro_29_N"/>
</dbReference>
<dbReference type="EC" id="3.2.1.51" evidence="2"/>
<dbReference type="GO" id="GO:0006004">
    <property type="term" value="P:fucose metabolic process"/>
    <property type="evidence" value="ECO:0007669"/>
    <property type="project" value="TreeGrafter"/>
</dbReference>
<gene>
    <name evidence="7" type="ORF">S01H1_62275</name>
</gene>
<organism evidence="7">
    <name type="scientific">marine sediment metagenome</name>
    <dbReference type="NCBI Taxonomy" id="412755"/>
    <lineage>
        <taxon>unclassified sequences</taxon>
        <taxon>metagenomes</taxon>
        <taxon>ecological metagenomes</taxon>
    </lineage>
</organism>
<accession>X0YUU3</accession>
<reference evidence="7" key="1">
    <citation type="journal article" date="2014" name="Front. Microbiol.">
        <title>High frequency of phylogenetically diverse reductive dehalogenase-homologous genes in deep subseafloor sedimentary metagenomes.</title>
        <authorList>
            <person name="Kawai M."/>
            <person name="Futagami T."/>
            <person name="Toyoda A."/>
            <person name="Takaki Y."/>
            <person name="Nishi S."/>
            <person name="Hori S."/>
            <person name="Arai W."/>
            <person name="Tsubouchi T."/>
            <person name="Morono Y."/>
            <person name="Uchiyama I."/>
            <person name="Ito T."/>
            <person name="Fujiyama A."/>
            <person name="Inagaki F."/>
            <person name="Takami H."/>
        </authorList>
    </citation>
    <scope>NUCLEOTIDE SEQUENCE</scope>
    <source>
        <strain evidence="7">Expedition CK06-06</strain>
    </source>
</reference>
<keyword evidence="3" id="KW-0732">Signal</keyword>
<dbReference type="PANTHER" id="PTHR10030:SF37">
    <property type="entry name" value="ALPHA-L-FUCOSIDASE-RELATED"/>
    <property type="match status" value="1"/>
</dbReference>
<evidence type="ECO:0000259" key="6">
    <source>
        <dbReference type="Pfam" id="PF01120"/>
    </source>
</evidence>
<dbReference type="Pfam" id="PF01120">
    <property type="entry name" value="Alpha_L_fucos"/>
    <property type="match status" value="1"/>
</dbReference>
<dbReference type="InterPro" id="IPR000933">
    <property type="entry name" value="Glyco_hydro_29"/>
</dbReference>
<feature type="non-terminal residue" evidence="7">
    <location>
        <position position="1"/>
    </location>
</feature>
<evidence type="ECO:0000256" key="4">
    <source>
        <dbReference type="ARBA" id="ARBA00022801"/>
    </source>
</evidence>
<sequence>DRFKPTWESLAKHETPEWFRDAKFGIYTHWGPVTVGAEDGPGGVQWYGCNMYKPNSPTFEYHRKRFGDQHQVGYKDIVPLFKAEKFDAEQWARLFAASGAKFAGPVAIHHDNFAMWDSALTEWDSMDKGPKRDITGELEKAIRKRGMKFIATFHHGFSWRYFEPSYKYDGADPKYAGLYCQAHEPDAPPTQEFMEQWLDKVNEVVGKYEPDLIWFDFGLGNEQRNCIRPEYQRRMFADYYNWAVRNNRQVGVA</sequence>
<keyword evidence="5" id="KW-0326">Glycosidase</keyword>
<evidence type="ECO:0000256" key="2">
    <source>
        <dbReference type="ARBA" id="ARBA00012662"/>
    </source>
</evidence>
<name>X0YUU3_9ZZZZ</name>
<dbReference type="AlphaFoldDB" id="X0YUU3"/>
<dbReference type="PANTHER" id="PTHR10030">
    <property type="entry name" value="ALPHA-L-FUCOSIDASE"/>
    <property type="match status" value="1"/>
</dbReference>
<dbReference type="SMART" id="SM00812">
    <property type="entry name" value="Alpha_L_fucos"/>
    <property type="match status" value="1"/>
</dbReference>
<comment type="similarity">
    <text evidence="1">Belongs to the glycosyl hydrolase 29 family.</text>
</comment>
<dbReference type="GO" id="GO:0016139">
    <property type="term" value="P:glycoside catabolic process"/>
    <property type="evidence" value="ECO:0007669"/>
    <property type="project" value="TreeGrafter"/>
</dbReference>
<dbReference type="SUPFAM" id="SSF51445">
    <property type="entry name" value="(Trans)glycosidases"/>
    <property type="match status" value="1"/>
</dbReference>
<protein>
    <recommendedName>
        <fullName evidence="2">alpha-L-fucosidase</fullName>
        <ecNumber evidence="2">3.2.1.51</ecNumber>
    </recommendedName>
</protein>
<dbReference type="Gene3D" id="3.20.20.80">
    <property type="entry name" value="Glycosidases"/>
    <property type="match status" value="1"/>
</dbReference>
<feature type="domain" description="Glycoside hydrolase family 29 N-terminal" evidence="6">
    <location>
        <begin position="2"/>
        <end position="230"/>
    </location>
</feature>
<evidence type="ECO:0000313" key="7">
    <source>
        <dbReference type="EMBL" id="GAG40401.1"/>
    </source>
</evidence>
<evidence type="ECO:0000256" key="1">
    <source>
        <dbReference type="ARBA" id="ARBA00007951"/>
    </source>
</evidence>
<dbReference type="GO" id="GO:0005764">
    <property type="term" value="C:lysosome"/>
    <property type="evidence" value="ECO:0007669"/>
    <property type="project" value="TreeGrafter"/>
</dbReference>
<dbReference type="EMBL" id="BARS01040893">
    <property type="protein sequence ID" value="GAG40401.1"/>
    <property type="molecule type" value="Genomic_DNA"/>
</dbReference>
<proteinExistence type="inferred from homology"/>
<evidence type="ECO:0000256" key="3">
    <source>
        <dbReference type="ARBA" id="ARBA00022729"/>
    </source>
</evidence>
<dbReference type="InterPro" id="IPR017853">
    <property type="entry name" value="GH"/>
</dbReference>
<evidence type="ECO:0000256" key="5">
    <source>
        <dbReference type="ARBA" id="ARBA00023295"/>
    </source>
</evidence>
<feature type="non-terminal residue" evidence="7">
    <location>
        <position position="253"/>
    </location>
</feature>